<comment type="function">
    <text evidence="5">Subunit of the V1 complex of vacuolar(H+)-ATPase (V-ATPase), a multisubunit enzyme composed of a peripheral complex (V1) that hydrolyzes ATP and a membrane integral complex (V0) that translocates protons. V-ATPase is responsible for acidifying and maintaining the pH of intracellular compartments and in some cell types, is targeted to the plasma membrane, where it is responsible for acidifying the extracellular environment.</text>
</comment>
<comment type="similarity">
    <text evidence="1 5">Belongs to the V-ATPase G subunit family.</text>
</comment>
<reference evidence="7" key="1">
    <citation type="submission" date="2022-11" db="EMBL/GenBank/DDBJ databases">
        <title>Centuries of genome instability and evolution in soft-shell clam transmissible cancer (bioRxiv).</title>
        <authorList>
            <person name="Hart S.F.M."/>
            <person name="Yonemitsu M.A."/>
            <person name="Giersch R.M."/>
            <person name="Beal B.F."/>
            <person name="Arriagada G."/>
            <person name="Davis B.W."/>
            <person name="Ostrander E.A."/>
            <person name="Goff S.P."/>
            <person name="Metzger M.J."/>
        </authorList>
    </citation>
    <scope>NUCLEOTIDE SEQUENCE</scope>
    <source>
        <strain evidence="7">MELC-2E11</strain>
        <tissue evidence="7">Siphon/mantle</tissue>
    </source>
</reference>
<dbReference type="PANTHER" id="PTHR12713">
    <property type="entry name" value="VACUOLAR ATP SYNTHASE SUBUNIT G"/>
    <property type="match status" value="1"/>
</dbReference>
<dbReference type="Gene3D" id="1.20.5.2950">
    <property type="match status" value="1"/>
</dbReference>
<keyword evidence="8" id="KW-1185">Reference proteome</keyword>
<evidence type="ECO:0000256" key="1">
    <source>
        <dbReference type="ARBA" id="ARBA00010066"/>
    </source>
</evidence>
<accession>A0ABY7GB56</accession>
<dbReference type="Proteomes" id="UP001164746">
    <property type="component" value="Chromosome 17"/>
</dbReference>
<dbReference type="NCBIfam" id="TIGR01147">
    <property type="entry name" value="V_ATP_synt_G"/>
    <property type="match status" value="1"/>
</dbReference>
<evidence type="ECO:0000256" key="4">
    <source>
        <dbReference type="ARBA" id="ARBA00023065"/>
    </source>
</evidence>
<keyword evidence="6" id="KW-0175">Coiled coil</keyword>
<organism evidence="7 8">
    <name type="scientific">Mya arenaria</name>
    <name type="common">Soft-shell clam</name>
    <dbReference type="NCBI Taxonomy" id="6604"/>
    <lineage>
        <taxon>Eukaryota</taxon>
        <taxon>Metazoa</taxon>
        <taxon>Spiralia</taxon>
        <taxon>Lophotrochozoa</taxon>
        <taxon>Mollusca</taxon>
        <taxon>Bivalvia</taxon>
        <taxon>Autobranchia</taxon>
        <taxon>Heteroconchia</taxon>
        <taxon>Euheterodonta</taxon>
        <taxon>Imparidentia</taxon>
        <taxon>Neoheterodontei</taxon>
        <taxon>Myida</taxon>
        <taxon>Myoidea</taxon>
        <taxon>Myidae</taxon>
        <taxon>Mya</taxon>
    </lineage>
</organism>
<evidence type="ECO:0000256" key="2">
    <source>
        <dbReference type="ARBA" id="ARBA00022448"/>
    </source>
</evidence>
<name>A0ABY7GB56_MYAAR</name>
<evidence type="ECO:0000256" key="6">
    <source>
        <dbReference type="SAM" id="Coils"/>
    </source>
</evidence>
<evidence type="ECO:0000256" key="5">
    <source>
        <dbReference type="RuleBase" id="RU364019"/>
    </source>
</evidence>
<feature type="coiled-coil region" evidence="6">
    <location>
        <begin position="8"/>
        <end position="94"/>
    </location>
</feature>
<keyword evidence="4 5" id="KW-0406">Ion transport</keyword>
<keyword evidence="2 5" id="KW-0813">Transport</keyword>
<dbReference type="EMBL" id="CP111028">
    <property type="protein sequence ID" value="WAR30709.1"/>
    <property type="molecule type" value="Genomic_DNA"/>
</dbReference>
<keyword evidence="3 5" id="KW-0375">Hydrogen ion transport</keyword>
<protein>
    <recommendedName>
        <fullName evidence="5">V-type proton ATPase subunit G</fullName>
    </recommendedName>
</protein>
<evidence type="ECO:0000256" key="3">
    <source>
        <dbReference type="ARBA" id="ARBA00022781"/>
    </source>
</evidence>
<evidence type="ECO:0000313" key="7">
    <source>
        <dbReference type="EMBL" id="WAR30709.1"/>
    </source>
</evidence>
<dbReference type="PANTHER" id="PTHR12713:SF11">
    <property type="entry name" value="V-TYPE PROTON ATPASE SUBUNIT G"/>
    <property type="match status" value="1"/>
</dbReference>
<comment type="subunit">
    <text evidence="5">V-ATPase is a heteromultimeric enzyme made up of two complexes: the ATP-hydrolytic V1 complex and the proton translocation V0 complex.</text>
</comment>
<dbReference type="InterPro" id="IPR005124">
    <property type="entry name" value="V-ATPase_G"/>
</dbReference>
<dbReference type="Pfam" id="PF03179">
    <property type="entry name" value="V-ATPase_G"/>
    <property type="match status" value="1"/>
</dbReference>
<sequence length="116" mass="13641">MASQTTGIQQLLQAEKRAADKVAEARKRKGKRLKQAKEEAQAEIEAYRNKREQDYKRYEQSVLGSRGDREKQIEKDTEEKIREIENNVKKSKTEALERLLDMVYAIKPELHQNLRI</sequence>
<gene>
    <name evidence="7" type="ORF">MAR_033251</name>
</gene>
<proteinExistence type="inferred from homology"/>
<evidence type="ECO:0000313" key="8">
    <source>
        <dbReference type="Proteomes" id="UP001164746"/>
    </source>
</evidence>